<feature type="transmembrane region" description="Helical" evidence="6">
    <location>
        <begin position="23"/>
        <end position="47"/>
    </location>
</feature>
<feature type="transmembrane region" description="Helical" evidence="6">
    <location>
        <begin position="242"/>
        <end position="264"/>
    </location>
</feature>
<protein>
    <recommendedName>
        <fullName evidence="7">ABC3 transporter permease C-terminal domain-containing protein</fullName>
    </recommendedName>
</protein>
<dbReference type="EMBL" id="LT629692">
    <property type="protein sequence ID" value="SDG61583.1"/>
    <property type="molecule type" value="Genomic_DNA"/>
</dbReference>
<dbReference type="AlphaFoldDB" id="A0A1G7VP92"/>
<comment type="subcellular location">
    <subcellularLocation>
        <location evidence="1">Cell membrane</location>
        <topology evidence="1">Multi-pass membrane protein</topology>
    </subcellularLocation>
</comment>
<keyword evidence="4 6" id="KW-1133">Transmembrane helix</keyword>
<reference evidence="8 9" key="1">
    <citation type="submission" date="2016-10" db="EMBL/GenBank/DDBJ databases">
        <authorList>
            <person name="de Groot N.N."/>
        </authorList>
    </citation>
    <scope>NUCLEOTIDE SEQUENCE [LARGE SCALE GENOMIC DNA]</scope>
    <source>
        <strain evidence="8 9">DSM 23142</strain>
    </source>
</reference>
<feature type="transmembrane region" description="Helical" evidence="6">
    <location>
        <begin position="172"/>
        <end position="192"/>
    </location>
</feature>
<evidence type="ECO:0000256" key="4">
    <source>
        <dbReference type="ARBA" id="ARBA00022989"/>
    </source>
</evidence>
<name>A0A1G7VP92_9MICO</name>
<evidence type="ECO:0000256" key="3">
    <source>
        <dbReference type="ARBA" id="ARBA00022692"/>
    </source>
</evidence>
<keyword evidence="5 6" id="KW-0472">Membrane</keyword>
<evidence type="ECO:0000313" key="8">
    <source>
        <dbReference type="EMBL" id="SDG61583.1"/>
    </source>
</evidence>
<dbReference type="GO" id="GO:0005886">
    <property type="term" value="C:plasma membrane"/>
    <property type="evidence" value="ECO:0007669"/>
    <property type="project" value="UniProtKB-SubCell"/>
</dbReference>
<dbReference type="OrthoDB" id="5064400at2"/>
<evidence type="ECO:0000259" key="7">
    <source>
        <dbReference type="Pfam" id="PF02687"/>
    </source>
</evidence>
<evidence type="ECO:0000256" key="1">
    <source>
        <dbReference type="ARBA" id="ARBA00004651"/>
    </source>
</evidence>
<feature type="transmembrane region" description="Helical" evidence="6">
    <location>
        <begin position="714"/>
        <end position="736"/>
    </location>
</feature>
<dbReference type="STRING" id="370764.SAMN04489810_0780"/>
<keyword evidence="9" id="KW-1185">Reference proteome</keyword>
<feature type="domain" description="ABC3 transporter permease C-terminal" evidence="7">
    <location>
        <begin position="665"/>
        <end position="789"/>
    </location>
</feature>
<keyword evidence="2" id="KW-1003">Cell membrane</keyword>
<evidence type="ECO:0000256" key="5">
    <source>
        <dbReference type="ARBA" id="ARBA00023136"/>
    </source>
</evidence>
<sequence length="798" mass="78469">MPDGRALSTASLLTARAMARRGLLASATATVAVAVATVCAVLGWLSIAVDGAADASAPGVPAAETAARVDAGVGALVSAAPALILLVGILAATAAAQLARLLAAAREQERSNARARGLSHAQAVRADAIEAAAVAATGGLTGLVVAVVLAVVGSAQDGAGTWLDAAAVALGFWWVAVVTSSALGLVLVLAAMSGIRPTRRGARAATTTLLVLAIAAAAFVTWQVRYARPTGFDPIVALAPTLVLGAGAILVLGVFSAGALAWARMAAARRGLAPAYPARQVVRRLPIYAVAVLLVGLTSAQIVFAAAYAATWTSMATDSAALRAGTDLRVDLEPQAATPGTVATTAGVAGVDAAAPALATGIEIGDGKAELIAVPTDAVATVVTSAGGIVDANELLSGLAPAAETVVAEPVALGADATGIQATATVQTTRAGGAAGLQLAAIVVDATGASAQVRLSGDAAGMDEGSSARITGSGTLPEGTAPWSLVAVTAAMQANFGSTTAVVTLEEVSAVAGSVLPVQGRAELSETAREQVLWLGDADDDSTEPRPVRAALTTELAARLGMEIGDSFEFRYAGSGRRGQVEVGAVIPAVPGAASSLALFAPLDVLQVSQLQRGATFVAGSSVWASGDPSADVALSAALEDRPVATSAPGVTDAVVGALVPGWWIATAGSVVLSLIAVFAIVQTLALARRRELGVLRALGVTRSAQARTRAAELGGVIATAVVVGAAAGVLVGVLIVPDLVRATTPGILALGTGIGIAWVPLGVALGAFVLGLAAIVGSAAVGVRRAAAASTVGEESR</sequence>
<feature type="transmembrane region" description="Helical" evidence="6">
    <location>
        <begin position="748"/>
        <end position="777"/>
    </location>
</feature>
<evidence type="ECO:0000256" key="6">
    <source>
        <dbReference type="SAM" id="Phobius"/>
    </source>
</evidence>
<feature type="transmembrane region" description="Helical" evidence="6">
    <location>
        <begin position="124"/>
        <end position="152"/>
    </location>
</feature>
<dbReference type="Pfam" id="PF02687">
    <property type="entry name" value="FtsX"/>
    <property type="match status" value="1"/>
</dbReference>
<feature type="transmembrane region" description="Helical" evidence="6">
    <location>
        <begin position="204"/>
        <end position="222"/>
    </location>
</feature>
<organism evidence="8 9">
    <name type="scientific">Microbacterium pygmaeum</name>
    <dbReference type="NCBI Taxonomy" id="370764"/>
    <lineage>
        <taxon>Bacteria</taxon>
        <taxon>Bacillati</taxon>
        <taxon>Actinomycetota</taxon>
        <taxon>Actinomycetes</taxon>
        <taxon>Micrococcales</taxon>
        <taxon>Microbacteriaceae</taxon>
        <taxon>Microbacterium</taxon>
    </lineage>
</organism>
<proteinExistence type="predicted"/>
<evidence type="ECO:0000313" key="9">
    <source>
        <dbReference type="Proteomes" id="UP000199009"/>
    </source>
</evidence>
<feature type="transmembrane region" description="Helical" evidence="6">
    <location>
        <begin position="285"/>
        <end position="310"/>
    </location>
</feature>
<keyword evidence="3 6" id="KW-0812">Transmembrane</keyword>
<dbReference type="RefSeq" id="WP_091486647.1">
    <property type="nucleotide sequence ID" value="NZ_LT629692.1"/>
</dbReference>
<feature type="transmembrane region" description="Helical" evidence="6">
    <location>
        <begin position="663"/>
        <end position="688"/>
    </location>
</feature>
<accession>A0A1G7VP92</accession>
<gene>
    <name evidence="8" type="ORF">SAMN04489810_0780</name>
</gene>
<dbReference type="InterPro" id="IPR003838">
    <property type="entry name" value="ABC3_permease_C"/>
</dbReference>
<evidence type="ECO:0000256" key="2">
    <source>
        <dbReference type="ARBA" id="ARBA00022475"/>
    </source>
</evidence>
<dbReference type="Proteomes" id="UP000199009">
    <property type="component" value="Chromosome I"/>
</dbReference>
<feature type="transmembrane region" description="Helical" evidence="6">
    <location>
        <begin position="82"/>
        <end position="103"/>
    </location>
</feature>